<name>A0A370DMT7_9GAMM</name>
<dbReference type="Pfam" id="PF07238">
    <property type="entry name" value="PilZ"/>
    <property type="match status" value="1"/>
</dbReference>
<protein>
    <submittedName>
        <fullName evidence="2">PilZ domain-containing protein</fullName>
    </submittedName>
</protein>
<accession>A0A370DMT7</accession>
<evidence type="ECO:0000259" key="1">
    <source>
        <dbReference type="Pfam" id="PF07238"/>
    </source>
</evidence>
<feature type="domain" description="PilZ" evidence="1">
    <location>
        <begin position="25"/>
        <end position="104"/>
    </location>
</feature>
<organism evidence="2 3">
    <name type="scientific">endosymbiont of Escarpia spicata</name>
    <dbReference type="NCBI Taxonomy" id="2200908"/>
    <lineage>
        <taxon>Bacteria</taxon>
        <taxon>Pseudomonadati</taxon>
        <taxon>Pseudomonadota</taxon>
        <taxon>Gammaproteobacteria</taxon>
        <taxon>sulfur-oxidizing symbionts</taxon>
    </lineage>
</organism>
<dbReference type="Proteomes" id="UP000254771">
    <property type="component" value="Unassembled WGS sequence"/>
</dbReference>
<evidence type="ECO:0000313" key="3">
    <source>
        <dbReference type="Proteomes" id="UP000254771"/>
    </source>
</evidence>
<dbReference type="AlphaFoldDB" id="A0A370DMT7"/>
<keyword evidence="3" id="KW-1185">Reference proteome</keyword>
<dbReference type="InterPro" id="IPR009875">
    <property type="entry name" value="PilZ_domain"/>
</dbReference>
<evidence type="ECO:0000313" key="2">
    <source>
        <dbReference type="EMBL" id="RDH86232.1"/>
    </source>
</evidence>
<dbReference type="GO" id="GO:0035438">
    <property type="term" value="F:cyclic-di-GMP binding"/>
    <property type="evidence" value="ECO:0007669"/>
    <property type="project" value="InterPro"/>
</dbReference>
<gene>
    <name evidence="2" type="ORF">DIZ78_08605</name>
</gene>
<reference evidence="2 3" key="1">
    <citation type="journal article" date="2018" name="ISME J.">
        <title>Endosymbiont genomes yield clues of tubeworm success.</title>
        <authorList>
            <person name="Li Y."/>
            <person name="Liles M.R."/>
            <person name="Halanych K.M."/>
        </authorList>
    </citation>
    <scope>NUCLEOTIDE SEQUENCE [LARGE SCALE GENOMIC DNA]</scope>
    <source>
        <strain evidence="2">A1462</strain>
    </source>
</reference>
<comment type="caution">
    <text evidence="2">The sequence shown here is derived from an EMBL/GenBank/DDBJ whole genome shotgun (WGS) entry which is preliminary data.</text>
</comment>
<dbReference type="EMBL" id="QFXE01000010">
    <property type="protein sequence ID" value="RDH86232.1"/>
    <property type="molecule type" value="Genomic_DNA"/>
</dbReference>
<proteinExistence type="predicted"/>
<sequence length="114" mass="12763">MVEHRILPRKIANEVLEVLDQITAAYMGQVVNITVEGFMLLSANPIKTGSIYQLDMRLPYLVKGHSKISFGAEALWCSEAAQPDTYWTGFRIIDISDEVTTVIDTMIVDWASIS</sequence>